<protein>
    <submittedName>
        <fullName evidence="3">SRPBCC domain-containing protein</fullName>
    </submittedName>
</protein>
<gene>
    <name evidence="3" type="ORF">O6P37_13970</name>
</gene>
<feature type="domain" description="Activator of Hsp90 ATPase homologue 1/2-like C-terminal" evidence="2">
    <location>
        <begin position="21"/>
        <end position="143"/>
    </location>
</feature>
<dbReference type="Proteomes" id="UP001142153">
    <property type="component" value="Unassembled WGS sequence"/>
</dbReference>
<accession>A0ABT4PU07</accession>
<sequence length="149" mass="17100">MTTDPELDPTAVEIGRFYPHEPDLVWRALTDPKVVEQWLMPSTGMAAAAEGTHFVFMVPTQPPGEIACEVLQLRPGEQLVLSWVDLRATRPARWVVDWAVHREGRGTRLLLTHSGFDINDRRQKMARNGMERMWRRALTQLGELLDRTQ</sequence>
<keyword evidence="4" id="KW-1185">Reference proteome</keyword>
<dbReference type="InterPro" id="IPR023393">
    <property type="entry name" value="START-like_dom_sf"/>
</dbReference>
<evidence type="ECO:0000313" key="4">
    <source>
        <dbReference type="Proteomes" id="UP001142153"/>
    </source>
</evidence>
<evidence type="ECO:0000259" key="2">
    <source>
        <dbReference type="Pfam" id="PF08327"/>
    </source>
</evidence>
<dbReference type="SUPFAM" id="SSF55961">
    <property type="entry name" value="Bet v1-like"/>
    <property type="match status" value="1"/>
</dbReference>
<dbReference type="RefSeq" id="WP_269894633.1">
    <property type="nucleotide sequence ID" value="NZ_JAPZPY010000005.1"/>
</dbReference>
<dbReference type="CDD" id="cd07814">
    <property type="entry name" value="SRPBCC_CalC_Aha1-like"/>
    <property type="match status" value="1"/>
</dbReference>
<evidence type="ECO:0000313" key="3">
    <source>
        <dbReference type="EMBL" id="MCZ8379974.1"/>
    </source>
</evidence>
<evidence type="ECO:0000256" key="1">
    <source>
        <dbReference type="ARBA" id="ARBA00006817"/>
    </source>
</evidence>
<dbReference type="Gene3D" id="3.30.530.20">
    <property type="match status" value="1"/>
</dbReference>
<dbReference type="Pfam" id="PF08327">
    <property type="entry name" value="AHSA1"/>
    <property type="match status" value="1"/>
</dbReference>
<organism evidence="3 4">
    <name type="scientific">Mycobacterium hippophais</name>
    <dbReference type="NCBI Taxonomy" id="3016340"/>
    <lineage>
        <taxon>Bacteria</taxon>
        <taxon>Bacillati</taxon>
        <taxon>Actinomycetota</taxon>
        <taxon>Actinomycetes</taxon>
        <taxon>Mycobacteriales</taxon>
        <taxon>Mycobacteriaceae</taxon>
        <taxon>Mycobacterium</taxon>
    </lineage>
</organism>
<dbReference type="EMBL" id="JAPZPY010000005">
    <property type="protein sequence ID" value="MCZ8379974.1"/>
    <property type="molecule type" value="Genomic_DNA"/>
</dbReference>
<comment type="similarity">
    <text evidence="1">Belongs to the AHA1 family.</text>
</comment>
<dbReference type="InterPro" id="IPR013538">
    <property type="entry name" value="ASHA1/2-like_C"/>
</dbReference>
<name>A0ABT4PU07_9MYCO</name>
<reference evidence="3" key="1">
    <citation type="submission" date="2022-12" db="EMBL/GenBank/DDBJ databases">
        <authorList>
            <person name="Deng Y."/>
            <person name="Zhang Y.-Q."/>
        </authorList>
    </citation>
    <scope>NUCLEOTIDE SEQUENCE</scope>
    <source>
        <strain evidence="3">CPCC 205372</strain>
    </source>
</reference>
<comment type="caution">
    <text evidence="3">The sequence shown here is derived from an EMBL/GenBank/DDBJ whole genome shotgun (WGS) entry which is preliminary data.</text>
</comment>
<proteinExistence type="inferred from homology"/>